<name>A0ABY7HAS9_9BACT</name>
<dbReference type="Proteomes" id="UP001164459">
    <property type="component" value="Chromosome"/>
</dbReference>
<dbReference type="RefSeq" id="WP_269038727.1">
    <property type="nucleotide sequence ID" value="NZ_CP114040.1"/>
</dbReference>
<evidence type="ECO:0000313" key="1">
    <source>
        <dbReference type="EMBL" id="WAS96389.1"/>
    </source>
</evidence>
<proteinExistence type="predicted"/>
<keyword evidence="2" id="KW-1185">Reference proteome</keyword>
<dbReference type="InterPro" id="IPR027417">
    <property type="entry name" value="P-loop_NTPase"/>
</dbReference>
<protein>
    <submittedName>
        <fullName evidence="1">ATP-binding protein</fullName>
    </submittedName>
</protein>
<dbReference type="Gene3D" id="3.40.50.300">
    <property type="entry name" value="P-loop containing nucleotide triphosphate hydrolases"/>
    <property type="match status" value="1"/>
</dbReference>
<keyword evidence="1" id="KW-0547">Nucleotide-binding</keyword>
<evidence type="ECO:0000313" key="2">
    <source>
        <dbReference type="Proteomes" id="UP001164459"/>
    </source>
</evidence>
<dbReference type="EMBL" id="CP114040">
    <property type="protein sequence ID" value="WAS96389.1"/>
    <property type="molecule type" value="Genomic_DNA"/>
</dbReference>
<accession>A0ABY7HAS9</accession>
<reference evidence="1" key="1">
    <citation type="submission" date="2022-11" db="EMBL/GenBank/DDBJ databases">
        <title>Minimal conservation of predation-associated metabolite biosynthetic gene clusters underscores biosynthetic potential of Myxococcota including descriptions for ten novel species: Archangium lansinium sp. nov., Myxococcus landrumus sp. nov., Nannocystis bai.</title>
        <authorList>
            <person name="Ahearne A."/>
            <person name="Stevens C."/>
            <person name="Dowd S."/>
        </authorList>
    </citation>
    <scope>NUCLEOTIDE SEQUENCE</scope>
    <source>
        <strain evidence="1">Fl3</strain>
    </source>
</reference>
<dbReference type="Pfam" id="PF13207">
    <property type="entry name" value="AAA_17"/>
    <property type="match status" value="1"/>
</dbReference>
<dbReference type="GO" id="GO:0005524">
    <property type="term" value="F:ATP binding"/>
    <property type="evidence" value="ECO:0007669"/>
    <property type="project" value="UniProtKB-KW"/>
</dbReference>
<organism evidence="1 2">
    <name type="scientific">Nannocystis punicea</name>
    <dbReference type="NCBI Taxonomy" id="2995304"/>
    <lineage>
        <taxon>Bacteria</taxon>
        <taxon>Pseudomonadati</taxon>
        <taxon>Myxococcota</taxon>
        <taxon>Polyangia</taxon>
        <taxon>Nannocystales</taxon>
        <taxon>Nannocystaceae</taxon>
        <taxon>Nannocystis</taxon>
    </lineage>
</organism>
<keyword evidence="1" id="KW-0067">ATP-binding</keyword>
<gene>
    <name evidence="1" type="ORF">O0S08_09535</name>
</gene>
<sequence>MQVIYLTGAPATGKSTLSMALQAEISSLEVWDYGERLRIALQEKQGAAISYESLRGQSARVATPQDIQALDTRLLEWVQRNRAINHLVIDTHAVTSEEYGFRVTPFDAERIRALAPTLIVNLYVSAETAERRISTDPQGRRSVNVFKAAMHTMLQSSVAVSYSILAGAPAYFLDAERPTGELVDWFRAHLQ</sequence>
<dbReference type="SUPFAM" id="SSF52540">
    <property type="entry name" value="P-loop containing nucleoside triphosphate hydrolases"/>
    <property type="match status" value="1"/>
</dbReference>